<evidence type="ECO:0000256" key="1">
    <source>
        <dbReference type="SAM" id="MobiDB-lite"/>
    </source>
</evidence>
<feature type="compositionally biased region" description="Polar residues" evidence="1">
    <location>
        <begin position="34"/>
        <end position="43"/>
    </location>
</feature>
<organism evidence="3">
    <name type="scientific">Streptomyces sp. R11</name>
    <dbReference type="NCBI Taxonomy" id="3238625"/>
    <lineage>
        <taxon>Bacteria</taxon>
        <taxon>Bacillati</taxon>
        <taxon>Actinomycetota</taxon>
        <taxon>Actinomycetes</taxon>
        <taxon>Kitasatosporales</taxon>
        <taxon>Streptomycetaceae</taxon>
        <taxon>Streptomyces</taxon>
    </lineage>
</organism>
<proteinExistence type="predicted"/>
<feature type="region of interest" description="Disordered" evidence="1">
    <location>
        <begin position="21"/>
        <end position="93"/>
    </location>
</feature>
<evidence type="ECO:0000256" key="2">
    <source>
        <dbReference type="SAM" id="SignalP"/>
    </source>
</evidence>
<name>A0AB39ND16_9ACTN</name>
<dbReference type="RefSeq" id="WP_369275747.1">
    <property type="nucleotide sequence ID" value="NZ_CP163432.1"/>
</dbReference>
<sequence length="93" mass="9542">MRIRKLLTVTAMAAAAVLGSIGPATAADDENSGIIVQSASGNDQPEHVGHEMPSSLPEHGVNRIGGISDQRETPAAKSPDQDAGESLLSRLLG</sequence>
<accession>A0AB39ND16</accession>
<gene>
    <name evidence="3" type="ORF">AB5J55_42545</name>
</gene>
<dbReference type="EMBL" id="CP163432">
    <property type="protein sequence ID" value="XDQ15819.1"/>
    <property type="molecule type" value="Genomic_DNA"/>
</dbReference>
<feature type="chain" id="PRO_5044319985" description="Secreted protein" evidence="2">
    <location>
        <begin position="27"/>
        <end position="93"/>
    </location>
</feature>
<feature type="signal peptide" evidence="2">
    <location>
        <begin position="1"/>
        <end position="26"/>
    </location>
</feature>
<dbReference type="AlphaFoldDB" id="A0AB39ND16"/>
<evidence type="ECO:0000313" key="3">
    <source>
        <dbReference type="EMBL" id="XDQ15819.1"/>
    </source>
</evidence>
<evidence type="ECO:0008006" key="4">
    <source>
        <dbReference type="Google" id="ProtNLM"/>
    </source>
</evidence>
<protein>
    <recommendedName>
        <fullName evidence="4">Secreted protein</fullName>
    </recommendedName>
</protein>
<reference evidence="3" key="1">
    <citation type="submission" date="2024-07" db="EMBL/GenBank/DDBJ databases">
        <authorList>
            <person name="Yu S.T."/>
        </authorList>
    </citation>
    <scope>NUCLEOTIDE SEQUENCE</scope>
    <source>
        <strain evidence="3">R11</strain>
    </source>
</reference>
<keyword evidence="2" id="KW-0732">Signal</keyword>